<evidence type="ECO:0000256" key="3">
    <source>
        <dbReference type="SAM" id="Phobius"/>
    </source>
</evidence>
<evidence type="ECO:0000313" key="4">
    <source>
        <dbReference type="EMBL" id="MCZ2720468.1"/>
    </source>
</evidence>
<dbReference type="Gene3D" id="3.30.700.10">
    <property type="entry name" value="Glycoprotein, Type 4 Pilin"/>
    <property type="match status" value="1"/>
</dbReference>
<dbReference type="SUPFAM" id="SSF54523">
    <property type="entry name" value="Pili subunits"/>
    <property type="match status" value="1"/>
</dbReference>
<comment type="similarity">
    <text evidence="1">Belongs to the N-Me-Phe pilin family.</text>
</comment>
<keyword evidence="5" id="KW-1185">Reference proteome</keyword>
<sequence length="156" mass="17216">MKKTTTLRAFTLIELLVVITIISILASFGAPQLIQKIAKAKLLEVYSYSNGLQTAIEEIILTTGSFPNSTQFESLKTSQNLSDNSIITSASIEQAQGITGTVKIELKEENGIEANQYFLFSRTITAKWDCSSTLPKSLLSEHCRNINNEGHEDDND</sequence>
<dbReference type="Proteomes" id="UP001149719">
    <property type="component" value="Unassembled WGS sequence"/>
</dbReference>
<keyword evidence="2" id="KW-0488">Methylation</keyword>
<dbReference type="InterPro" id="IPR012902">
    <property type="entry name" value="N_methyl_site"/>
</dbReference>
<gene>
    <name evidence="4" type="ORF">O1D97_02100</name>
</gene>
<name>A0ABT4JRM0_9GAMM</name>
<dbReference type="RefSeq" id="WP_269122383.1">
    <property type="nucleotide sequence ID" value="NZ_JAPUBN010000006.1"/>
</dbReference>
<protein>
    <submittedName>
        <fullName evidence="4">Pilin</fullName>
    </submittedName>
</protein>
<proteinExistence type="inferred from homology"/>
<feature type="transmembrane region" description="Helical" evidence="3">
    <location>
        <begin position="12"/>
        <end position="34"/>
    </location>
</feature>
<evidence type="ECO:0000256" key="2">
    <source>
        <dbReference type="ARBA" id="ARBA00022481"/>
    </source>
</evidence>
<dbReference type="Pfam" id="PF07963">
    <property type="entry name" value="N_methyl"/>
    <property type="match status" value="1"/>
</dbReference>
<evidence type="ECO:0000256" key="1">
    <source>
        <dbReference type="ARBA" id="ARBA00005233"/>
    </source>
</evidence>
<keyword evidence="3" id="KW-0812">Transmembrane</keyword>
<dbReference type="InterPro" id="IPR001082">
    <property type="entry name" value="Pilin"/>
</dbReference>
<keyword evidence="3" id="KW-1133">Transmembrane helix</keyword>
<organism evidence="4 5">
    <name type="scientific">Marinomonas phaeophyticola</name>
    <dbReference type="NCBI Taxonomy" id="3004091"/>
    <lineage>
        <taxon>Bacteria</taxon>
        <taxon>Pseudomonadati</taxon>
        <taxon>Pseudomonadota</taxon>
        <taxon>Gammaproteobacteria</taxon>
        <taxon>Oceanospirillales</taxon>
        <taxon>Oceanospirillaceae</taxon>
        <taxon>Marinomonas</taxon>
    </lineage>
</organism>
<keyword evidence="3" id="KW-0472">Membrane</keyword>
<dbReference type="InterPro" id="IPR045584">
    <property type="entry name" value="Pilin-like"/>
</dbReference>
<dbReference type="Pfam" id="PF00114">
    <property type="entry name" value="Pilin"/>
    <property type="match status" value="1"/>
</dbReference>
<comment type="caution">
    <text evidence="4">The sequence shown here is derived from an EMBL/GenBank/DDBJ whole genome shotgun (WGS) entry which is preliminary data.</text>
</comment>
<dbReference type="NCBIfam" id="TIGR02532">
    <property type="entry name" value="IV_pilin_GFxxxE"/>
    <property type="match status" value="1"/>
</dbReference>
<evidence type="ECO:0000313" key="5">
    <source>
        <dbReference type="Proteomes" id="UP001149719"/>
    </source>
</evidence>
<accession>A0ABT4JRM0</accession>
<reference evidence="4" key="1">
    <citation type="submission" date="2022-12" db="EMBL/GenBank/DDBJ databases">
        <title>Marinomonas 15G1-11 sp. nov, isolated from marine algae.</title>
        <authorList>
            <person name="Butt M."/>
            <person name="Choi D.G."/>
            <person name="Kim J.M."/>
            <person name="Lee J.K."/>
            <person name="Baek J.H."/>
            <person name="Jeon C.O."/>
        </authorList>
    </citation>
    <scope>NUCLEOTIDE SEQUENCE</scope>
    <source>
        <strain evidence="4">15G1-11</strain>
    </source>
</reference>
<dbReference type="EMBL" id="JAPUBN010000006">
    <property type="protein sequence ID" value="MCZ2720468.1"/>
    <property type="molecule type" value="Genomic_DNA"/>
</dbReference>